<feature type="region of interest" description="Disordered" evidence="4">
    <location>
        <begin position="594"/>
        <end position="651"/>
    </location>
</feature>
<evidence type="ECO:0000256" key="3">
    <source>
        <dbReference type="ARBA" id="ARBA00023242"/>
    </source>
</evidence>
<feature type="region of interest" description="Disordered" evidence="4">
    <location>
        <begin position="63"/>
        <end position="83"/>
    </location>
</feature>
<dbReference type="eggNOG" id="KOG2217">
    <property type="taxonomic scope" value="Eukaryota"/>
</dbReference>
<evidence type="ECO:0000256" key="4">
    <source>
        <dbReference type="SAM" id="MobiDB-lite"/>
    </source>
</evidence>
<comment type="subcellular location">
    <subcellularLocation>
        <location evidence="1">Nucleus</location>
    </subcellularLocation>
</comment>
<keyword evidence="6" id="KW-1185">Reference proteome</keyword>
<evidence type="ECO:0000313" key="5">
    <source>
        <dbReference type="EMBL" id="EOO00434.1"/>
    </source>
</evidence>
<sequence length="651" mass="72882">MDATAIEEMNRVRAAMGLKPLPVPGAAAAKPKETSPEEEGEAASTIETRTAAAYDNFKKVRDAEKAKKEREERAASIRKARENAQRLSVLEGKGLGDLDDEGELDAKAWLKSQKKRQKKIEKTRKEEQEAAAAAAAAAKEYTSKDLAGVKVAHDMSTFLDSDDQILTLKDTTVLDEDEEGDELENLNLREREKLQENLDLKKKRPVYDPNNIDETGERSILAQYDEEISGKKKKLFTLDATGGTADIADILENPVAKRKLQTLDIDIPDVAPASDYLDISEIKVKKPKKKKSKSTRQRPVDDDDALFPADQESALDQSMDIDSGAGAFAKRRKITDDNFVDDDDLQSSLALQRRAALKKRKRMKPEDIAKQLKEEVPDESEDAQDATQGGGLVIDEISGFVDTLKRPGEDDDSDRPRKKSRSVEPFTAMDAEASEDEDMENAPAIHEEYEEREVTPGAVIGEEEKTVSGAGLGSTLQLLKDRGLIHESGGAEMNEAWRQKQKFLAERNKLLAQVEDDAKRQRERDRTSGVLDRMSAREREDYARKQNADREYRISQIMSGMYRDSYKPSVNLKYIDEYGRELDQKEAFKHLSHQFHGKGSGAGKTDKKLKKIREEQRREAQSILDASQNVGMSSATAQQLKKRREAGVRLA</sequence>
<dbReference type="GO" id="GO:0045292">
    <property type="term" value="P:mRNA cis splicing, via spliceosome"/>
    <property type="evidence" value="ECO:0007669"/>
    <property type="project" value="TreeGrafter"/>
</dbReference>
<feature type="region of interest" description="Disordered" evidence="4">
    <location>
        <begin position="17"/>
        <end position="49"/>
    </location>
</feature>
<evidence type="ECO:0000256" key="1">
    <source>
        <dbReference type="ARBA" id="ARBA00004123"/>
    </source>
</evidence>
<reference evidence="6" key="1">
    <citation type="journal article" date="2013" name="Genome Announc.">
        <title>Draft genome sequence of the ascomycete Phaeoacremonium aleophilum strain UCR-PA7, a causal agent of the esca disease complex in grapevines.</title>
        <authorList>
            <person name="Blanco-Ulate B."/>
            <person name="Rolshausen P."/>
            <person name="Cantu D."/>
        </authorList>
    </citation>
    <scope>NUCLEOTIDE SEQUENCE [LARGE SCALE GENOMIC DNA]</scope>
    <source>
        <strain evidence="6">UCR-PA7</strain>
    </source>
</reference>
<feature type="compositionally biased region" description="Basic and acidic residues" evidence="4">
    <location>
        <begin position="364"/>
        <end position="375"/>
    </location>
</feature>
<dbReference type="AlphaFoldDB" id="R8BM52"/>
<feature type="compositionally biased region" description="Polar residues" evidence="4">
    <location>
        <begin position="624"/>
        <end position="639"/>
    </location>
</feature>
<dbReference type="KEGG" id="tmn:UCRPA7_4108"/>
<comment type="similarity">
    <text evidence="2">Belongs to the SNU66/SART1 family.</text>
</comment>
<dbReference type="GO" id="GO:0000481">
    <property type="term" value="P:maturation of 5S rRNA"/>
    <property type="evidence" value="ECO:0007669"/>
    <property type="project" value="TreeGrafter"/>
</dbReference>
<dbReference type="EMBL" id="KB933094">
    <property type="protein sequence ID" value="EOO00434.1"/>
    <property type="molecule type" value="Genomic_DNA"/>
</dbReference>
<dbReference type="Proteomes" id="UP000014074">
    <property type="component" value="Unassembled WGS sequence"/>
</dbReference>
<keyword evidence="3" id="KW-0539">Nucleus</keyword>
<feature type="region of interest" description="Disordered" evidence="4">
    <location>
        <begin position="355"/>
        <end position="473"/>
    </location>
</feature>
<proteinExistence type="inferred from homology"/>
<dbReference type="InterPro" id="IPR005011">
    <property type="entry name" value="SNU66/SART1"/>
</dbReference>
<feature type="compositionally biased region" description="Basic and acidic residues" evidence="4">
    <location>
        <begin position="445"/>
        <end position="454"/>
    </location>
</feature>
<dbReference type="OrthoDB" id="5583at2759"/>
<gene>
    <name evidence="5" type="ORF">UCRPA7_4108</name>
</gene>
<dbReference type="GO" id="GO:0046540">
    <property type="term" value="C:U4/U6 x U5 tri-snRNP complex"/>
    <property type="evidence" value="ECO:0007669"/>
    <property type="project" value="TreeGrafter"/>
</dbReference>
<accession>R8BM52</accession>
<dbReference type="HOGENOM" id="CLU_009379_2_0_1"/>
<feature type="region of interest" description="Disordered" evidence="4">
    <location>
        <begin position="285"/>
        <end position="320"/>
    </location>
</feature>
<evidence type="ECO:0000256" key="2">
    <source>
        <dbReference type="ARBA" id="ARBA00006076"/>
    </source>
</evidence>
<protein>
    <submittedName>
        <fullName evidence="5">Putative sart-1 family protein</fullName>
    </submittedName>
</protein>
<dbReference type="GeneID" id="19324526"/>
<evidence type="ECO:0000313" key="6">
    <source>
        <dbReference type="Proteomes" id="UP000014074"/>
    </source>
</evidence>
<dbReference type="PANTHER" id="PTHR14152">
    <property type="entry name" value="SQUAMOUS CELL CARCINOMA ANTIGEN RECOGNISED BY CYTOTOXIC T LYMPHOCYTES"/>
    <property type="match status" value="1"/>
</dbReference>
<dbReference type="PANTHER" id="PTHR14152:SF5">
    <property type="entry name" value="U4_U6.U5 TRI-SNRNP-ASSOCIATED PROTEIN 1"/>
    <property type="match status" value="1"/>
</dbReference>
<organism evidence="5 6">
    <name type="scientific">Phaeoacremonium minimum (strain UCR-PA7)</name>
    <name type="common">Esca disease fungus</name>
    <name type="synonym">Togninia minima</name>
    <dbReference type="NCBI Taxonomy" id="1286976"/>
    <lineage>
        <taxon>Eukaryota</taxon>
        <taxon>Fungi</taxon>
        <taxon>Dikarya</taxon>
        <taxon>Ascomycota</taxon>
        <taxon>Pezizomycotina</taxon>
        <taxon>Sordariomycetes</taxon>
        <taxon>Sordariomycetidae</taxon>
        <taxon>Togniniales</taxon>
        <taxon>Togniniaceae</taxon>
        <taxon>Phaeoacremonium</taxon>
    </lineage>
</organism>
<feature type="compositionally biased region" description="Basic residues" evidence="4">
    <location>
        <begin position="285"/>
        <end position="296"/>
    </location>
</feature>
<dbReference type="Pfam" id="PF03343">
    <property type="entry name" value="SART-1"/>
    <property type="match status" value="1"/>
</dbReference>
<name>R8BM52_PHAM7</name>
<dbReference type="RefSeq" id="XP_007914858.1">
    <property type="nucleotide sequence ID" value="XM_007916667.1"/>
</dbReference>